<evidence type="ECO:0000313" key="1">
    <source>
        <dbReference type="EnsemblPlants" id="AUR62014686-RA:cds"/>
    </source>
</evidence>
<reference evidence="1" key="1">
    <citation type="journal article" date="2017" name="Nature">
        <title>The genome of Chenopodium quinoa.</title>
        <authorList>
            <person name="Jarvis D.E."/>
            <person name="Ho Y.S."/>
            <person name="Lightfoot D.J."/>
            <person name="Schmoeckel S.M."/>
            <person name="Li B."/>
            <person name="Borm T.J.A."/>
            <person name="Ohyanagi H."/>
            <person name="Mineta K."/>
            <person name="Michell C.T."/>
            <person name="Saber N."/>
            <person name="Kharbatia N.M."/>
            <person name="Rupper R.R."/>
            <person name="Sharp A.R."/>
            <person name="Dally N."/>
            <person name="Boughton B.A."/>
            <person name="Woo Y.H."/>
            <person name="Gao G."/>
            <person name="Schijlen E.G.W.M."/>
            <person name="Guo X."/>
            <person name="Momin A.A."/>
            <person name="Negrao S."/>
            <person name="Al-Babili S."/>
            <person name="Gehring C."/>
            <person name="Roessner U."/>
            <person name="Jung C."/>
            <person name="Murphy K."/>
            <person name="Arold S.T."/>
            <person name="Gojobori T."/>
            <person name="van der Linden C.G."/>
            <person name="van Loo E.N."/>
            <person name="Jellen E.N."/>
            <person name="Maughan P.J."/>
            <person name="Tester M."/>
        </authorList>
    </citation>
    <scope>NUCLEOTIDE SEQUENCE [LARGE SCALE GENOMIC DNA]</scope>
    <source>
        <strain evidence="1">cv. PI 614886</strain>
    </source>
</reference>
<evidence type="ECO:0000313" key="2">
    <source>
        <dbReference type="Proteomes" id="UP000596660"/>
    </source>
</evidence>
<dbReference type="AlphaFoldDB" id="A0A803LL39"/>
<accession>A0A803LL39</accession>
<dbReference type="Proteomes" id="UP000596660">
    <property type="component" value="Unplaced"/>
</dbReference>
<dbReference type="PANTHER" id="PTHR15907">
    <property type="entry name" value="DUF614 FAMILY PROTEIN-RELATED"/>
    <property type="match status" value="1"/>
</dbReference>
<organism evidence="1 2">
    <name type="scientific">Chenopodium quinoa</name>
    <name type="common">Quinoa</name>
    <dbReference type="NCBI Taxonomy" id="63459"/>
    <lineage>
        <taxon>Eukaryota</taxon>
        <taxon>Viridiplantae</taxon>
        <taxon>Streptophyta</taxon>
        <taxon>Embryophyta</taxon>
        <taxon>Tracheophyta</taxon>
        <taxon>Spermatophyta</taxon>
        <taxon>Magnoliopsida</taxon>
        <taxon>eudicotyledons</taxon>
        <taxon>Gunneridae</taxon>
        <taxon>Pentapetalae</taxon>
        <taxon>Caryophyllales</taxon>
        <taxon>Chenopodiaceae</taxon>
        <taxon>Chenopodioideae</taxon>
        <taxon>Atripliceae</taxon>
        <taxon>Chenopodium</taxon>
    </lineage>
</organism>
<protein>
    <submittedName>
        <fullName evidence="1">Uncharacterized protein</fullName>
    </submittedName>
</protein>
<proteinExistence type="predicted"/>
<reference evidence="1" key="2">
    <citation type="submission" date="2021-03" db="UniProtKB">
        <authorList>
            <consortium name="EnsemblPlants"/>
        </authorList>
    </citation>
    <scope>IDENTIFICATION</scope>
</reference>
<dbReference type="Gramene" id="AUR62014686-RA">
    <property type="protein sequence ID" value="AUR62014686-RA:cds"/>
    <property type="gene ID" value="AUR62014686"/>
</dbReference>
<dbReference type="OMA" id="CDCLEDR"/>
<sequence>MLCSTVAMQSQGKWRLFENEEEGEDVGGGGGVLRMWEGEVLDCFDDHRIAIETLCCPCYRFGKNMRRAGLGPCFLQGSDNSVDDCVYHLICPCCTLCQESRTLEMNNVQGGTWHGRGDTICIGTVGEGRKAFVELHPPPIVSAEFHETNASPKGEEDLHNQC</sequence>
<name>A0A803LL39_CHEQI</name>
<keyword evidence="2" id="KW-1185">Reference proteome</keyword>
<dbReference type="InterPro" id="IPR006461">
    <property type="entry name" value="PLAC_motif_containing"/>
</dbReference>
<dbReference type="EnsemblPlants" id="AUR62014686-RA">
    <property type="protein sequence ID" value="AUR62014686-RA:cds"/>
    <property type="gene ID" value="AUR62014686"/>
</dbReference>
<dbReference type="NCBIfam" id="TIGR01571">
    <property type="entry name" value="A_thal_Cys_rich"/>
    <property type="match status" value="1"/>
</dbReference>